<evidence type="ECO:0000313" key="5">
    <source>
        <dbReference type="Proteomes" id="UP000018542"/>
    </source>
</evidence>
<evidence type="ECO:0000313" key="4">
    <source>
        <dbReference type="EMBL" id="AHB47393.1"/>
    </source>
</evidence>
<dbReference type="Pfam" id="PF01479">
    <property type="entry name" value="S4"/>
    <property type="match status" value="1"/>
</dbReference>
<dbReference type="SMART" id="SM00363">
    <property type="entry name" value="S4"/>
    <property type="match status" value="1"/>
</dbReference>
<dbReference type="HOGENOM" id="CLU_101003_2_0_5"/>
<reference evidence="4 5" key="1">
    <citation type="journal article" date="2014" name="Genome Announc.">
        <title>Complete Genome Sequence of Hyphomicrobium nitrativorans Strain NL23, a Denitrifying Bacterium Isolated from Biofilm of a Methanol-Fed Denitrification System Treating Seawater at the Montreal Biodome.</title>
        <authorList>
            <person name="Martineau C."/>
            <person name="Villeneuve C."/>
            <person name="Mauffrey F."/>
            <person name="Villemur R."/>
        </authorList>
    </citation>
    <scope>NUCLEOTIDE SEQUENCE [LARGE SCALE GENOMIC DNA]</scope>
    <source>
        <strain evidence="4">NL23</strain>
    </source>
</reference>
<dbReference type="InterPro" id="IPR036986">
    <property type="entry name" value="S4_RNA-bd_sf"/>
</dbReference>
<evidence type="ECO:0000256" key="2">
    <source>
        <dbReference type="SAM" id="MobiDB-lite"/>
    </source>
</evidence>
<evidence type="ECO:0000259" key="3">
    <source>
        <dbReference type="SMART" id="SM00363"/>
    </source>
</evidence>
<protein>
    <submittedName>
        <fullName evidence="4">RNA-binding protein S4</fullName>
    </submittedName>
</protein>
<feature type="domain" description="RNA-binding S4" evidence="3">
    <location>
        <begin position="15"/>
        <end position="78"/>
    </location>
</feature>
<name>V5S9U2_9HYPH</name>
<dbReference type="PROSITE" id="PS50889">
    <property type="entry name" value="S4"/>
    <property type="match status" value="1"/>
</dbReference>
<dbReference type="STRING" id="1029756.W911_01680"/>
<dbReference type="SUPFAM" id="SSF55174">
    <property type="entry name" value="Alpha-L RNA-binding motif"/>
    <property type="match status" value="1"/>
</dbReference>
<dbReference type="GO" id="GO:0003723">
    <property type="term" value="F:RNA binding"/>
    <property type="evidence" value="ECO:0007669"/>
    <property type="project" value="UniProtKB-KW"/>
</dbReference>
<accession>V5S9U2</accession>
<dbReference type="EMBL" id="CP006912">
    <property type="protein sequence ID" value="AHB47393.1"/>
    <property type="molecule type" value="Genomic_DNA"/>
</dbReference>
<gene>
    <name evidence="4" type="ORF">W911_01680</name>
</gene>
<dbReference type="PATRIC" id="fig|1029756.8.peg.356"/>
<keyword evidence="1" id="KW-0694">RNA-binding</keyword>
<keyword evidence="5" id="KW-1185">Reference proteome</keyword>
<dbReference type="Gene3D" id="3.10.290.10">
    <property type="entry name" value="RNA-binding S4 domain"/>
    <property type="match status" value="1"/>
</dbReference>
<dbReference type="AlphaFoldDB" id="V5S9U2"/>
<dbReference type="KEGG" id="hni:W911_01680"/>
<dbReference type="Proteomes" id="UP000018542">
    <property type="component" value="Chromosome"/>
</dbReference>
<feature type="region of interest" description="Disordered" evidence="2">
    <location>
        <begin position="93"/>
        <end position="145"/>
    </location>
</feature>
<sequence>MTRPADAGPATETAQRLDKWLWFARVAKSRTLAATAVTDGKIKVNRIRAEKPSQAIKIGDVITSRINRTVRVLRVAGIGHRRGPASEAQALYEDLTPPPQPTAGEAIGGGPEPVAWGARTAGAGRPTKRDRRLIASFKDRGSEGR</sequence>
<evidence type="ECO:0000256" key="1">
    <source>
        <dbReference type="PROSITE-ProRule" id="PRU00182"/>
    </source>
</evidence>
<dbReference type="RefSeq" id="WP_023785769.1">
    <property type="nucleotide sequence ID" value="NC_022997.1"/>
</dbReference>
<dbReference type="OrthoDB" id="9797176at2"/>
<organism evidence="4 5">
    <name type="scientific">Hyphomicrobium nitrativorans NL23</name>
    <dbReference type="NCBI Taxonomy" id="1029756"/>
    <lineage>
        <taxon>Bacteria</taxon>
        <taxon>Pseudomonadati</taxon>
        <taxon>Pseudomonadota</taxon>
        <taxon>Alphaproteobacteria</taxon>
        <taxon>Hyphomicrobiales</taxon>
        <taxon>Hyphomicrobiaceae</taxon>
        <taxon>Hyphomicrobium</taxon>
    </lineage>
</organism>
<dbReference type="CDD" id="cd00165">
    <property type="entry name" value="S4"/>
    <property type="match status" value="1"/>
</dbReference>
<proteinExistence type="predicted"/>
<dbReference type="InterPro" id="IPR002942">
    <property type="entry name" value="S4_RNA-bd"/>
</dbReference>